<dbReference type="GO" id="GO:0000724">
    <property type="term" value="P:double-strand break repair via homologous recombination"/>
    <property type="evidence" value="ECO:0007669"/>
    <property type="project" value="TreeGrafter"/>
</dbReference>
<evidence type="ECO:0000313" key="5">
    <source>
        <dbReference type="Proteomes" id="UP000279259"/>
    </source>
</evidence>
<feature type="compositionally biased region" description="Basic and acidic residues" evidence="3">
    <location>
        <begin position="23"/>
        <end position="32"/>
    </location>
</feature>
<gene>
    <name evidence="4" type="ORF">EHS25_009987</name>
</gene>
<evidence type="ECO:0000256" key="3">
    <source>
        <dbReference type="SAM" id="MobiDB-lite"/>
    </source>
</evidence>
<dbReference type="GO" id="GO:0006406">
    <property type="term" value="P:mRNA export from nucleus"/>
    <property type="evidence" value="ECO:0007669"/>
    <property type="project" value="UniProtKB-UniRule"/>
</dbReference>
<keyword evidence="2" id="KW-0539">Nucleus</keyword>
<accession>A0A427YIA4</accession>
<evidence type="ECO:0000313" key="4">
    <source>
        <dbReference type="EMBL" id="RSH90812.1"/>
    </source>
</evidence>
<dbReference type="PANTHER" id="PTHR16771">
    <property type="entry name" value="26 PROTEASOME COMPLEX SUBUNIT DSS1"/>
    <property type="match status" value="1"/>
</dbReference>
<dbReference type="Pfam" id="PF05160">
    <property type="entry name" value="DSS1_SEM1"/>
    <property type="match status" value="1"/>
</dbReference>
<dbReference type="SMART" id="SM01385">
    <property type="entry name" value="DSS1_SEM1"/>
    <property type="match status" value="1"/>
</dbReference>
<feature type="region of interest" description="Disordered" evidence="3">
    <location>
        <begin position="1"/>
        <end position="59"/>
    </location>
</feature>
<dbReference type="STRING" id="1890683.A0A427YIA4"/>
<name>A0A427YIA4_9TREE</name>
<comment type="function">
    <text evidence="2">Component of the 26S proteasome, a multiprotein complex involved in the ATP-dependent degradation of ubiquitinated proteins.</text>
</comment>
<dbReference type="PANTHER" id="PTHR16771:SF0">
    <property type="entry name" value="26S PROTEASOME COMPLEX SUBUNIT SEM1"/>
    <property type="match status" value="1"/>
</dbReference>
<sequence length="109" mass="11617">MSDPSKDAGPPAGKLAETVAGPSKDESKDKAGAKKLPQLGALEDDDEFEDFPASAEQSGNVVDALKAADGPGDHLWEDNWDDDDIEDDFTKQLRTAINERAGADDAMKE</sequence>
<protein>
    <recommendedName>
        <fullName evidence="2">26S proteasome complex subunit SEM1</fullName>
    </recommendedName>
</protein>
<dbReference type="EMBL" id="RSCD01000009">
    <property type="protein sequence ID" value="RSH90812.1"/>
    <property type="molecule type" value="Genomic_DNA"/>
</dbReference>
<evidence type="ECO:0000256" key="2">
    <source>
        <dbReference type="RuleBase" id="RU369057"/>
    </source>
</evidence>
<dbReference type="GO" id="GO:0008541">
    <property type="term" value="C:proteasome regulatory particle, lid subcomplex"/>
    <property type="evidence" value="ECO:0007669"/>
    <property type="project" value="UniProtKB-UniRule"/>
</dbReference>
<keyword evidence="5" id="KW-1185">Reference proteome</keyword>
<evidence type="ECO:0000256" key="1">
    <source>
        <dbReference type="ARBA" id="ARBA00034491"/>
    </source>
</evidence>
<dbReference type="GO" id="GO:0005634">
    <property type="term" value="C:nucleus"/>
    <property type="evidence" value="ECO:0007669"/>
    <property type="project" value="UniProtKB-SubCell"/>
</dbReference>
<comment type="similarity">
    <text evidence="1 2">Belongs to the DSS1/SEM1 family.</text>
</comment>
<dbReference type="OrthoDB" id="5586203at2759"/>
<dbReference type="Proteomes" id="UP000279259">
    <property type="component" value="Unassembled WGS sequence"/>
</dbReference>
<comment type="subcellular location">
    <subcellularLocation>
        <location evidence="2">Nucleus</location>
    </subcellularLocation>
</comment>
<reference evidence="4 5" key="1">
    <citation type="submission" date="2018-11" db="EMBL/GenBank/DDBJ databases">
        <title>Genome sequence of Saitozyma podzolica DSM 27192.</title>
        <authorList>
            <person name="Aliyu H."/>
            <person name="Gorte O."/>
            <person name="Ochsenreither K."/>
        </authorList>
    </citation>
    <scope>NUCLEOTIDE SEQUENCE [LARGE SCALE GENOMIC DNA]</scope>
    <source>
        <strain evidence="4 5">DSM 27192</strain>
    </source>
</reference>
<dbReference type="AlphaFoldDB" id="A0A427YIA4"/>
<proteinExistence type="inferred from homology"/>
<dbReference type="GO" id="GO:0043248">
    <property type="term" value="P:proteasome assembly"/>
    <property type="evidence" value="ECO:0007669"/>
    <property type="project" value="UniProtKB-UniRule"/>
</dbReference>
<keyword evidence="2" id="KW-0647">Proteasome</keyword>
<comment type="caution">
    <text evidence="4">The sequence shown here is derived from an EMBL/GenBank/DDBJ whole genome shotgun (WGS) entry which is preliminary data.</text>
</comment>
<organism evidence="4 5">
    <name type="scientific">Saitozyma podzolica</name>
    <dbReference type="NCBI Taxonomy" id="1890683"/>
    <lineage>
        <taxon>Eukaryota</taxon>
        <taxon>Fungi</taxon>
        <taxon>Dikarya</taxon>
        <taxon>Basidiomycota</taxon>
        <taxon>Agaricomycotina</taxon>
        <taxon>Tremellomycetes</taxon>
        <taxon>Tremellales</taxon>
        <taxon>Trimorphomycetaceae</taxon>
        <taxon>Saitozyma</taxon>
    </lineage>
</organism>
<dbReference type="InterPro" id="IPR007834">
    <property type="entry name" value="DSS1_SEM1"/>
</dbReference>